<dbReference type="EMBL" id="JAYDYQ010002687">
    <property type="protein sequence ID" value="KAK4478437.1"/>
    <property type="molecule type" value="Genomic_DNA"/>
</dbReference>
<evidence type="ECO:0000256" key="6">
    <source>
        <dbReference type="ARBA" id="ARBA00022729"/>
    </source>
</evidence>
<name>A0ABR0CMV8_9LAMI</name>
<dbReference type="Pfam" id="PF13855">
    <property type="entry name" value="LRR_8"/>
    <property type="match status" value="5"/>
</dbReference>
<feature type="domain" description="Leucine-rich repeat-containing N-terminal plant-type" evidence="12">
    <location>
        <begin position="2"/>
        <end position="45"/>
    </location>
</feature>
<evidence type="ECO:0000256" key="3">
    <source>
        <dbReference type="ARBA" id="ARBA00022475"/>
    </source>
</evidence>
<dbReference type="SMART" id="SM00369">
    <property type="entry name" value="LRR_TYP"/>
    <property type="match status" value="8"/>
</dbReference>
<dbReference type="InterPro" id="IPR046956">
    <property type="entry name" value="RLP23-like"/>
</dbReference>
<keyword evidence="10" id="KW-0325">Glycoprotein</keyword>
<comment type="caution">
    <text evidence="13">The sequence shown here is derived from an EMBL/GenBank/DDBJ whole genome shotgun (WGS) entry which is preliminary data.</text>
</comment>
<evidence type="ECO:0000256" key="5">
    <source>
        <dbReference type="ARBA" id="ARBA00022692"/>
    </source>
</evidence>
<comment type="subcellular location">
    <subcellularLocation>
        <location evidence="1">Cell membrane</location>
        <topology evidence="1">Single-pass type I membrane protein</topology>
    </subcellularLocation>
</comment>
<comment type="similarity">
    <text evidence="2">Belongs to the RLP family.</text>
</comment>
<keyword evidence="7" id="KW-0677">Repeat</keyword>
<keyword evidence="3" id="KW-1003">Cell membrane</keyword>
<evidence type="ECO:0000259" key="12">
    <source>
        <dbReference type="Pfam" id="PF08263"/>
    </source>
</evidence>
<gene>
    <name evidence="13" type="ORF">RD792_013912</name>
</gene>
<keyword evidence="4" id="KW-0433">Leucine-rich repeat</keyword>
<dbReference type="SUPFAM" id="SSF52058">
    <property type="entry name" value="L domain-like"/>
    <property type="match status" value="3"/>
</dbReference>
<evidence type="ECO:0000313" key="13">
    <source>
        <dbReference type="EMBL" id="KAK4478437.1"/>
    </source>
</evidence>
<accession>A0ABR0CMV8</accession>
<evidence type="ECO:0000313" key="14">
    <source>
        <dbReference type="Proteomes" id="UP001291926"/>
    </source>
</evidence>
<evidence type="ECO:0000256" key="8">
    <source>
        <dbReference type="ARBA" id="ARBA00022989"/>
    </source>
</evidence>
<dbReference type="PROSITE" id="PS51450">
    <property type="entry name" value="LRR"/>
    <property type="match status" value="1"/>
</dbReference>
<dbReference type="Proteomes" id="UP001291926">
    <property type="component" value="Unassembled WGS sequence"/>
</dbReference>
<dbReference type="PANTHER" id="PTHR48061">
    <property type="entry name" value="LEUCINE-RICH REPEAT RECEPTOR PROTEIN KINASE EMS1-LIKE-RELATED"/>
    <property type="match status" value="1"/>
</dbReference>
<evidence type="ECO:0000256" key="2">
    <source>
        <dbReference type="ARBA" id="ARBA00009592"/>
    </source>
</evidence>
<keyword evidence="14" id="KW-1185">Reference proteome</keyword>
<dbReference type="Gene3D" id="3.80.10.10">
    <property type="entry name" value="Ribonuclease Inhibitor"/>
    <property type="match status" value="6"/>
</dbReference>
<organism evidence="13 14">
    <name type="scientific">Penstemon davidsonii</name>
    <dbReference type="NCBI Taxonomy" id="160366"/>
    <lineage>
        <taxon>Eukaryota</taxon>
        <taxon>Viridiplantae</taxon>
        <taxon>Streptophyta</taxon>
        <taxon>Embryophyta</taxon>
        <taxon>Tracheophyta</taxon>
        <taxon>Spermatophyta</taxon>
        <taxon>Magnoliopsida</taxon>
        <taxon>eudicotyledons</taxon>
        <taxon>Gunneridae</taxon>
        <taxon>Pentapetalae</taxon>
        <taxon>asterids</taxon>
        <taxon>lamiids</taxon>
        <taxon>Lamiales</taxon>
        <taxon>Plantaginaceae</taxon>
        <taxon>Cheloneae</taxon>
        <taxon>Penstemon</taxon>
    </lineage>
</organism>
<evidence type="ECO:0000256" key="10">
    <source>
        <dbReference type="ARBA" id="ARBA00023180"/>
    </source>
</evidence>
<dbReference type="PRINTS" id="PR00019">
    <property type="entry name" value="LEURICHRPT"/>
</dbReference>
<keyword evidence="5 11" id="KW-0812">Transmembrane</keyword>
<feature type="transmembrane region" description="Helical" evidence="11">
    <location>
        <begin position="972"/>
        <end position="994"/>
    </location>
</feature>
<keyword evidence="9 11" id="KW-0472">Membrane</keyword>
<dbReference type="InterPro" id="IPR003591">
    <property type="entry name" value="Leu-rich_rpt_typical-subtyp"/>
</dbReference>
<dbReference type="InterPro" id="IPR013210">
    <property type="entry name" value="LRR_N_plant-typ"/>
</dbReference>
<proteinExistence type="inferred from homology"/>
<keyword evidence="8 11" id="KW-1133">Transmembrane helix</keyword>
<reference evidence="13 14" key="1">
    <citation type="journal article" date="2023" name="bioRxiv">
        <title>Genome report: Whole genome sequence and annotation of Penstemon davidsonii.</title>
        <authorList>
            <person name="Ostevik K.L."/>
            <person name="Alabady M."/>
            <person name="Zhang M."/>
            <person name="Rausher M.D."/>
        </authorList>
    </citation>
    <scope>NUCLEOTIDE SEQUENCE [LARGE SCALE GENOMIC DNA]</scope>
    <source>
        <strain evidence="13">DNT005</strain>
        <tissue evidence="13">Whole leaf</tissue>
    </source>
</reference>
<dbReference type="Pfam" id="PF08263">
    <property type="entry name" value="LRRNT_2"/>
    <property type="match status" value="1"/>
</dbReference>
<dbReference type="InterPro" id="IPR001611">
    <property type="entry name" value="Leu-rich_rpt"/>
</dbReference>
<evidence type="ECO:0000256" key="11">
    <source>
        <dbReference type="SAM" id="Phobius"/>
    </source>
</evidence>
<keyword evidence="6" id="KW-0732">Signal</keyword>
<protein>
    <recommendedName>
        <fullName evidence="12">Leucine-rich repeat-containing N-terminal plant-type domain-containing protein</fullName>
    </recommendedName>
</protein>
<evidence type="ECO:0000256" key="4">
    <source>
        <dbReference type="ARBA" id="ARBA00022614"/>
    </source>
</evidence>
<sequence length="1120" mass="125013">MNDQRTLLLQFKNNLVYNSTFSTKIVHWNQNVIEDCCNWEGVACDISGHVIGLQLDNESIQGGIENSNALFKFQYLEKLNFAYNSFNSIPIPKGLQNLTNLSYLNLSNSGFGGQIPVEISEMRRLITLDLSSQFQGVIPLKLENPNLKKLIQNLTFLKELYLDRVNISNQGDWWQDLSLSLPNLSNLSLRDCDLSGPVNPLLPQLQSLSVLRLDGNNLSSTVPNFFANFRNLTMLTLSSCSLQGPFPEMIFQVHTLEVLDLSHNLLLSGSMPIFLQTGSFRTIVLSYTNFSGTLSDSLSILPMLSVIDLSVCNFTGPIPSTIANLTELVHLDLSFNSFTGSIPFFRMTKKLAYIDLSQNSLNGSLSSKHFEGLSNLSYVNLGNNSLNGNIPQSLFNLPSLQNLMLSHNKLSDQLHEISILNSSNIDTLDLSSNRLEGSMPESFFKFERLNVLSLASNYFNGTIKLEKIQNLRFLTTLDLAYNNLSVEVRSNSSEFSQFPQLTRLNLASCNLHEFPDLTNQKKLIFVDLSNNKITGEVPSWIWEIGNGALGYLNLSCNSLVNLQKPYNIPGGLSVLDLHSNKFHGTLPMPPTFAIYVDYSSNNFQESIPVDIGNFTSFTRFLSLANNRLTGAIPKSFCSAIDLEVLDLSGNFLSGDIPPCLVQNIETLGVLNLGRNNFTGDIPDSFSVNCGLKTLDLSWNNIEGKIPTSLANCKLLEVMNIGYNKINDGFPCILKNSSSLKVLVLRSNEFYGGVRCPGVNESWPNLQIIDIAFNSFNSSLFPRSISSWRGMKLNNNAQLVRTHLHFTYLGLNNLYYQDTVTVTIKGLEMELLKILTVFTSIDFSSNNFQGEIPDTFGELSSLYVLNLSHNSFTGTIPESIGNLTLLESLDLSTNKLTGEIPEALTSLTFLSVLNLSYNKLVGMIPIGSQFQTFSSASYTGNTGLCGFPLNTSCDSEKPIENLAPSSSERAFNWHFIFTGLGYGIGAALVIAPLAFCKQWNELLDRFLKLIYPKYGFNYVRYDGKVEAMENIEDDEVEDDHGDELSLGGYCVFCTKLDIQMKIAIHNPEYRISINPERVCDEPRLFKILKYPEFSNQHIVEEFHRIGDGHAVIMNYIRQKGI</sequence>
<evidence type="ECO:0000256" key="7">
    <source>
        <dbReference type="ARBA" id="ARBA00022737"/>
    </source>
</evidence>
<evidence type="ECO:0000256" key="1">
    <source>
        <dbReference type="ARBA" id="ARBA00004251"/>
    </source>
</evidence>
<evidence type="ECO:0000256" key="9">
    <source>
        <dbReference type="ARBA" id="ARBA00023136"/>
    </source>
</evidence>
<dbReference type="InterPro" id="IPR032675">
    <property type="entry name" value="LRR_dom_sf"/>
</dbReference>
<dbReference type="Pfam" id="PF00560">
    <property type="entry name" value="LRR_1"/>
    <property type="match status" value="6"/>
</dbReference>
<dbReference type="PANTHER" id="PTHR48061:SF2">
    <property type="entry name" value="RECEPTOR LIKE PROTEIN 30-LIKE"/>
    <property type="match status" value="1"/>
</dbReference>